<evidence type="ECO:0000313" key="1">
    <source>
        <dbReference type="EMBL" id="KKS14232.1"/>
    </source>
</evidence>
<feature type="non-terminal residue" evidence="1">
    <location>
        <position position="1"/>
    </location>
</feature>
<organism evidence="1 2">
    <name type="scientific">candidate division WWE3 bacterium GW2011_GWB1_41_6</name>
    <dbReference type="NCBI Taxonomy" id="1619112"/>
    <lineage>
        <taxon>Bacteria</taxon>
        <taxon>Katanobacteria</taxon>
    </lineage>
</organism>
<dbReference type="Proteomes" id="UP000034163">
    <property type="component" value="Unassembled WGS sequence"/>
</dbReference>
<gene>
    <name evidence="1" type="ORF">UU72_C0051G0001</name>
</gene>
<evidence type="ECO:0000313" key="2">
    <source>
        <dbReference type="Proteomes" id="UP000034163"/>
    </source>
</evidence>
<dbReference type="EMBL" id="LCBS01000051">
    <property type="protein sequence ID" value="KKS14232.1"/>
    <property type="molecule type" value="Genomic_DNA"/>
</dbReference>
<sequence>HINILLSSWVEFMHFIIMLFDVKSIVVNKPIGT</sequence>
<name>A0A0G0WQ69_UNCKA</name>
<comment type="caution">
    <text evidence="1">The sequence shown here is derived from an EMBL/GenBank/DDBJ whole genome shotgun (WGS) entry which is preliminary data.</text>
</comment>
<reference evidence="1 2" key="1">
    <citation type="journal article" date="2015" name="Nature">
        <title>rRNA introns, odd ribosomes, and small enigmatic genomes across a large radiation of phyla.</title>
        <authorList>
            <person name="Brown C.T."/>
            <person name="Hug L.A."/>
            <person name="Thomas B.C."/>
            <person name="Sharon I."/>
            <person name="Castelle C.J."/>
            <person name="Singh A."/>
            <person name="Wilkins M.J."/>
            <person name="Williams K.H."/>
            <person name="Banfield J.F."/>
        </authorList>
    </citation>
    <scope>NUCLEOTIDE SEQUENCE [LARGE SCALE GENOMIC DNA]</scope>
</reference>
<dbReference type="AlphaFoldDB" id="A0A0G0WQ69"/>
<accession>A0A0G0WQ69</accession>
<protein>
    <submittedName>
        <fullName evidence="1">Uncharacterized protein</fullName>
    </submittedName>
</protein>
<proteinExistence type="predicted"/>